<evidence type="ECO:0000259" key="1">
    <source>
        <dbReference type="SMART" id="SM00974"/>
    </source>
</evidence>
<organism evidence="2 3">
    <name type="scientific">Lysobacter korlensis</name>
    <dbReference type="NCBI Taxonomy" id="553636"/>
    <lineage>
        <taxon>Bacteria</taxon>
        <taxon>Pseudomonadati</taxon>
        <taxon>Pseudomonadota</taxon>
        <taxon>Gammaproteobacteria</taxon>
        <taxon>Lysobacterales</taxon>
        <taxon>Lysobacteraceae</taxon>
        <taxon>Lysobacter</taxon>
    </lineage>
</organism>
<accession>A0ABV6S069</accession>
<feature type="domain" description="Bacteriophage T5 Orf172 DNA-binding" evidence="1">
    <location>
        <begin position="96"/>
        <end position="163"/>
    </location>
</feature>
<proteinExistence type="predicted"/>
<reference evidence="2 3" key="1">
    <citation type="submission" date="2024-09" db="EMBL/GenBank/DDBJ databases">
        <authorList>
            <person name="Sun Q."/>
            <person name="Mori K."/>
        </authorList>
    </citation>
    <scope>NUCLEOTIDE SEQUENCE [LARGE SCALE GENOMIC DNA]</scope>
    <source>
        <strain evidence="2 3">KCTC 23076</strain>
    </source>
</reference>
<evidence type="ECO:0000313" key="3">
    <source>
        <dbReference type="Proteomes" id="UP001589896"/>
    </source>
</evidence>
<protein>
    <submittedName>
        <fullName evidence="2">GIY-YIG nuclease family protein</fullName>
    </submittedName>
</protein>
<gene>
    <name evidence="2" type="ORF">ACFFGH_32785</name>
</gene>
<dbReference type="Proteomes" id="UP001589896">
    <property type="component" value="Unassembled WGS sequence"/>
</dbReference>
<dbReference type="EMBL" id="JBHLTG010000016">
    <property type="protein sequence ID" value="MFC0682631.1"/>
    <property type="molecule type" value="Genomic_DNA"/>
</dbReference>
<comment type="caution">
    <text evidence="2">The sequence shown here is derived from an EMBL/GenBank/DDBJ whole genome shotgun (WGS) entry which is preliminary data.</text>
</comment>
<keyword evidence="3" id="KW-1185">Reference proteome</keyword>
<name>A0ABV6S069_9GAMM</name>
<dbReference type="SMART" id="SM00974">
    <property type="entry name" value="T5orf172"/>
    <property type="match status" value="1"/>
</dbReference>
<dbReference type="RefSeq" id="WP_386676818.1">
    <property type="nucleotide sequence ID" value="NZ_JBHLTG010000016.1"/>
</dbReference>
<dbReference type="InterPro" id="IPR018306">
    <property type="entry name" value="Phage_T5_Orf172_DNA-bd"/>
</dbReference>
<sequence length="186" mass="20420">MPRSLAPCLAGPASCRGVVPVDAPLPLCELHLTMAAEWAERAVGITDLLPSPCRLCGSSIGVRYPSGWICGVCEWRVGDVVDAELPPPRVDVVYYLRSGDRVKIGTTANPRQRLAAIWHDQLLAFERGDRRVEQRRHAQFAADRLGGEWFRLSIPVREHIAVVAAGVDDPWDAHARWVSAALALRG</sequence>
<evidence type="ECO:0000313" key="2">
    <source>
        <dbReference type="EMBL" id="MFC0682631.1"/>
    </source>
</evidence>
<dbReference type="Pfam" id="PF13455">
    <property type="entry name" value="MUG113"/>
    <property type="match status" value="1"/>
</dbReference>